<accession>A0ABQ0E3D3</accession>
<dbReference type="HAMAP" id="MF_02065">
    <property type="entry name" value="MltG"/>
    <property type="match status" value="1"/>
</dbReference>
<dbReference type="EMBL" id="BAAFSF010000004">
    <property type="protein sequence ID" value="GAB1252255.1"/>
    <property type="molecule type" value="Genomic_DNA"/>
</dbReference>
<comment type="subcellular location">
    <subcellularLocation>
        <location evidence="7">Cell membrane</location>
        <topology evidence="7">Single-pass membrane protein</topology>
    </subcellularLocation>
</comment>
<evidence type="ECO:0000256" key="5">
    <source>
        <dbReference type="ARBA" id="ARBA00023239"/>
    </source>
</evidence>
<keyword evidence="5 7" id="KW-0456">Lyase</keyword>
<evidence type="ECO:0000256" key="6">
    <source>
        <dbReference type="ARBA" id="ARBA00023316"/>
    </source>
</evidence>
<dbReference type="Proteomes" id="UP001628220">
    <property type="component" value="Unassembled WGS sequence"/>
</dbReference>
<comment type="caution">
    <text evidence="8">The sequence shown here is derived from an EMBL/GenBank/DDBJ whole genome shotgun (WGS) entry which is preliminary data.</text>
</comment>
<evidence type="ECO:0000256" key="7">
    <source>
        <dbReference type="HAMAP-Rule" id="MF_02065"/>
    </source>
</evidence>
<reference evidence="8 9" key="1">
    <citation type="journal article" date="2025" name="Int. J. Syst. Evol. Microbiol.">
        <title>Desulfovibrio falkowii sp. nov., Porphyromonas miyakawae sp. nov., Mediterraneibacter flintii sp. nov. and Owariibacterium komagatae gen. nov., sp. nov., isolated from human faeces.</title>
        <authorList>
            <person name="Hamaguchi T."/>
            <person name="Ohara M."/>
            <person name="Hisatomi A."/>
            <person name="Sekiguchi K."/>
            <person name="Takeda J.I."/>
            <person name="Ueyama J."/>
            <person name="Ito M."/>
            <person name="Nishiwaki H."/>
            <person name="Ogi T."/>
            <person name="Hirayama M."/>
            <person name="Ohkuma M."/>
            <person name="Sakamoto M."/>
            <person name="Ohno K."/>
        </authorList>
    </citation>
    <scope>NUCLEOTIDE SEQUENCE [LARGE SCALE GENOMIC DNA]</scope>
    <source>
        <strain evidence="8 9">13CB11C</strain>
    </source>
</reference>
<dbReference type="PANTHER" id="PTHR30518">
    <property type="entry name" value="ENDOLYTIC MUREIN TRANSGLYCOSYLASE"/>
    <property type="match status" value="1"/>
</dbReference>
<keyword evidence="3 7" id="KW-1133">Transmembrane helix</keyword>
<evidence type="ECO:0000256" key="1">
    <source>
        <dbReference type="ARBA" id="ARBA00022475"/>
    </source>
</evidence>
<comment type="similarity">
    <text evidence="7">Belongs to the transglycosylase MltG family.</text>
</comment>
<evidence type="ECO:0000313" key="8">
    <source>
        <dbReference type="EMBL" id="GAB1252255.1"/>
    </source>
</evidence>
<feature type="transmembrane region" description="Helical" evidence="7">
    <location>
        <begin position="26"/>
        <end position="47"/>
    </location>
</feature>
<feature type="site" description="Important for catalytic activity" evidence="7">
    <location>
        <position position="238"/>
    </location>
</feature>
<dbReference type="InterPro" id="IPR003770">
    <property type="entry name" value="MLTG-like"/>
</dbReference>
<evidence type="ECO:0000256" key="2">
    <source>
        <dbReference type="ARBA" id="ARBA00022692"/>
    </source>
</evidence>
<keyword evidence="2 7" id="KW-0812">Transmembrane</keyword>
<keyword evidence="4 7" id="KW-0472">Membrane</keyword>
<keyword evidence="1 7" id="KW-1003">Cell membrane</keyword>
<keyword evidence="9" id="KW-1185">Reference proteome</keyword>
<proteinExistence type="inferred from homology"/>
<comment type="catalytic activity">
    <reaction evidence="7">
        <text>a peptidoglycan chain = a peptidoglycan chain with N-acetyl-1,6-anhydromuramyl-[peptide] at the reducing end + a peptidoglycan chain with N-acetylglucosamine at the non-reducing end.</text>
        <dbReference type="EC" id="4.2.2.29"/>
    </reaction>
</comment>
<dbReference type="PANTHER" id="PTHR30518:SF2">
    <property type="entry name" value="ENDOLYTIC MUREIN TRANSGLYCOSYLASE"/>
    <property type="match status" value="1"/>
</dbReference>
<dbReference type="Pfam" id="PF02618">
    <property type="entry name" value="YceG"/>
    <property type="match status" value="1"/>
</dbReference>
<dbReference type="EC" id="4.2.2.29" evidence="7"/>
<comment type="function">
    <text evidence="7">Functions as a peptidoglycan terminase that cleaves nascent peptidoglycan strands endolytically to terminate their elongation.</text>
</comment>
<evidence type="ECO:0000256" key="3">
    <source>
        <dbReference type="ARBA" id="ARBA00022989"/>
    </source>
</evidence>
<dbReference type="NCBIfam" id="TIGR00247">
    <property type="entry name" value="endolytic transglycosylase MltG"/>
    <property type="match status" value="1"/>
</dbReference>
<organism evidence="8 9">
    <name type="scientific">Porphyromonas miyakawae</name>
    <dbReference type="NCBI Taxonomy" id="3137470"/>
    <lineage>
        <taxon>Bacteria</taxon>
        <taxon>Pseudomonadati</taxon>
        <taxon>Bacteroidota</taxon>
        <taxon>Bacteroidia</taxon>
        <taxon>Bacteroidales</taxon>
        <taxon>Porphyromonadaceae</taxon>
        <taxon>Porphyromonas</taxon>
    </lineage>
</organism>
<evidence type="ECO:0000256" key="4">
    <source>
        <dbReference type="ARBA" id="ARBA00023136"/>
    </source>
</evidence>
<evidence type="ECO:0000313" key="9">
    <source>
        <dbReference type="Proteomes" id="UP001628220"/>
    </source>
</evidence>
<gene>
    <name evidence="7 8" type="primary">mltG</name>
    <name evidence="8" type="ORF">Tsumi_13610</name>
</gene>
<name>A0ABQ0E3D3_9PORP</name>
<sequence length="362" mass="41820">MKKKYHPYVPKWRPGQNVAKVRRRKALTRFIIILIVILLLFLGWVAFELLRPAGKSGKEGFLYVRPTTTLQQVEEQLTNEIGLRKLPLAAPFSKMLNVEKKLRPGRYAVKGNMSLTKLYRVLTVANETPLNLTFNNIRTQQQLVEKLSAPLAFEADSLNKLIENEAFCDSLGFTTETIRCLFIPDTYEVYWTISPNELIHKIVTNYHRFWNEERLKKAQKEQLTPVQICIIASIVEEESAKKDEYSDIAGLYINRLRRGMKLQADPTLKYAAGDFSAKRVAGALLQTNSPYNTYLHEGLPPGPIRFPQKSTLDAVLNFTHHNFYYMCAKSDFSGYHDFAQFYTQHLLNAQRYQQALNERNIH</sequence>
<protein>
    <recommendedName>
        <fullName evidence="7">Endolytic murein transglycosylase</fullName>
        <ecNumber evidence="7">4.2.2.29</ecNumber>
    </recommendedName>
    <alternativeName>
        <fullName evidence="7">Peptidoglycan lytic transglycosylase</fullName>
    </alternativeName>
    <alternativeName>
        <fullName evidence="7">Peptidoglycan polymerization terminase</fullName>
    </alternativeName>
</protein>
<dbReference type="RefSeq" id="WP_411916013.1">
    <property type="nucleotide sequence ID" value="NZ_BAAFSF010000004.1"/>
</dbReference>
<keyword evidence="6 7" id="KW-0961">Cell wall biogenesis/degradation</keyword>